<protein>
    <submittedName>
        <fullName evidence="2 4">Uncharacterized protein</fullName>
    </submittedName>
</protein>
<name>A0A183F589_HELPZ</name>
<proteinExistence type="predicted"/>
<accession>A0A183F589</accession>
<evidence type="ECO:0000256" key="1">
    <source>
        <dbReference type="SAM" id="Coils"/>
    </source>
</evidence>
<accession>A0A3P7U5Y7</accession>
<dbReference type="OrthoDB" id="5907710at2759"/>
<sequence>MRKEFITIRQMVEIQSKHIVRDDMNGSMEEQAELRTILARLEEKADRSAKDLDRLATKLKKRTIGLRQFAKSHPRCSKFAATSTKPARTYAVKQEMETTLKENGTTYSDRQRDLNDDKKRLIAHRERMIALERRLERSRFQHQYTKKVLKMEQCHVDKDEHFWRLLLFAFNQCSSTAKGKQTGSKRHSLVPGVH</sequence>
<dbReference type="Proteomes" id="UP000050761">
    <property type="component" value="Unassembled WGS sequence"/>
</dbReference>
<keyword evidence="3" id="KW-1185">Reference proteome</keyword>
<keyword evidence="1" id="KW-0175">Coiled coil</keyword>
<evidence type="ECO:0000313" key="3">
    <source>
        <dbReference type="Proteomes" id="UP000050761"/>
    </source>
</evidence>
<organism evidence="3 4">
    <name type="scientific">Heligmosomoides polygyrus</name>
    <name type="common">Parasitic roundworm</name>
    <dbReference type="NCBI Taxonomy" id="6339"/>
    <lineage>
        <taxon>Eukaryota</taxon>
        <taxon>Metazoa</taxon>
        <taxon>Ecdysozoa</taxon>
        <taxon>Nematoda</taxon>
        <taxon>Chromadorea</taxon>
        <taxon>Rhabditida</taxon>
        <taxon>Rhabditina</taxon>
        <taxon>Rhabditomorpha</taxon>
        <taxon>Strongyloidea</taxon>
        <taxon>Heligmosomidae</taxon>
        <taxon>Heligmosomoides</taxon>
    </lineage>
</organism>
<dbReference type="WBParaSite" id="HPBE_0000133101-mRNA-1">
    <property type="protein sequence ID" value="HPBE_0000133101-mRNA-1"/>
    <property type="gene ID" value="HPBE_0000133101"/>
</dbReference>
<dbReference type="AlphaFoldDB" id="A0A183F589"/>
<evidence type="ECO:0000313" key="2">
    <source>
        <dbReference type="EMBL" id="VDO19714.1"/>
    </source>
</evidence>
<gene>
    <name evidence="2" type="ORF">HPBE_LOCUS1332</name>
</gene>
<feature type="coiled-coil region" evidence="1">
    <location>
        <begin position="24"/>
        <end position="58"/>
    </location>
</feature>
<dbReference type="EMBL" id="UZAH01001408">
    <property type="protein sequence ID" value="VDO19714.1"/>
    <property type="molecule type" value="Genomic_DNA"/>
</dbReference>
<reference evidence="4" key="2">
    <citation type="submission" date="2019-09" db="UniProtKB">
        <authorList>
            <consortium name="WormBaseParasite"/>
        </authorList>
    </citation>
    <scope>IDENTIFICATION</scope>
</reference>
<evidence type="ECO:0000313" key="4">
    <source>
        <dbReference type="WBParaSite" id="HPBE_0000133101-mRNA-1"/>
    </source>
</evidence>
<reference evidence="2 3" key="1">
    <citation type="submission" date="2018-11" db="EMBL/GenBank/DDBJ databases">
        <authorList>
            <consortium name="Pathogen Informatics"/>
        </authorList>
    </citation>
    <scope>NUCLEOTIDE SEQUENCE [LARGE SCALE GENOMIC DNA]</scope>
</reference>